<dbReference type="InterPro" id="IPR003265">
    <property type="entry name" value="HhH-GPD_domain"/>
</dbReference>
<feature type="region of interest" description="Disordered" evidence="3">
    <location>
        <begin position="106"/>
        <end position="285"/>
    </location>
</feature>
<feature type="compositionally biased region" description="Basic residues" evidence="3">
    <location>
        <begin position="184"/>
        <end position="194"/>
    </location>
</feature>
<feature type="domain" description="HhH-GPD" evidence="4">
    <location>
        <begin position="397"/>
        <end position="475"/>
    </location>
</feature>
<evidence type="ECO:0000256" key="1">
    <source>
        <dbReference type="ARBA" id="ARBA00004123"/>
    </source>
</evidence>
<dbReference type="EMBL" id="CAUWAG010000020">
    <property type="protein sequence ID" value="CAJ2513406.1"/>
    <property type="molecule type" value="Genomic_DNA"/>
</dbReference>
<protein>
    <submittedName>
        <fullName evidence="5">Uu.00g015250.m01.CDS01</fullName>
    </submittedName>
</protein>
<organism evidence="5 6">
    <name type="scientific">Anthostomella pinea</name>
    <dbReference type="NCBI Taxonomy" id="933095"/>
    <lineage>
        <taxon>Eukaryota</taxon>
        <taxon>Fungi</taxon>
        <taxon>Dikarya</taxon>
        <taxon>Ascomycota</taxon>
        <taxon>Pezizomycotina</taxon>
        <taxon>Sordariomycetes</taxon>
        <taxon>Xylariomycetidae</taxon>
        <taxon>Xylariales</taxon>
        <taxon>Xylariaceae</taxon>
        <taxon>Anthostomella</taxon>
    </lineage>
</organism>
<dbReference type="Pfam" id="PF00730">
    <property type="entry name" value="HhH-GPD"/>
    <property type="match status" value="1"/>
</dbReference>
<feature type="region of interest" description="Disordered" evidence="3">
    <location>
        <begin position="301"/>
        <end position="363"/>
    </location>
</feature>
<feature type="compositionally biased region" description="Low complexity" evidence="3">
    <location>
        <begin position="163"/>
        <end position="178"/>
    </location>
</feature>
<dbReference type="GO" id="GO:0006285">
    <property type="term" value="P:base-excision repair, AP site formation"/>
    <property type="evidence" value="ECO:0007669"/>
    <property type="project" value="UniProtKB-ARBA"/>
</dbReference>
<comment type="subcellular location">
    <subcellularLocation>
        <location evidence="1">Nucleus</location>
    </subcellularLocation>
</comment>
<reference evidence="5" key="1">
    <citation type="submission" date="2023-10" db="EMBL/GenBank/DDBJ databases">
        <authorList>
            <person name="Hackl T."/>
        </authorList>
    </citation>
    <scope>NUCLEOTIDE SEQUENCE</scope>
</reference>
<comment type="caution">
    <text evidence="5">The sequence shown here is derived from an EMBL/GenBank/DDBJ whole genome shotgun (WGS) entry which is preliminary data.</text>
</comment>
<dbReference type="SUPFAM" id="SSF48150">
    <property type="entry name" value="DNA-glycosylase"/>
    <property type="match status" value="1"/>
</dbReference>
<evidence type="ECO:0000313" key="6">
    <source>
        <dbReference type="Proteomes" id="UP001295740"/>
    </source>
</evidence>
<keyword evidence="6" id="KW-1185">Reference proteome</keyword>
<keyword evidence="2" id="KW-0539">Nucleus</keyword>
<dbReference type="GO" id="GO:0003677">
    <property type="term" value="F:DNA binding"/>
    <property type="evidence" value="ECO:0007669"/>
    <property type="project" value="InterPro"/>
</dbReference>
<dbReference type="GO" id="GO:0003824">
    <property type="term" value="F:catalytic activity"/>
    <property type="evidence" value="ECO:0007669"/>
    <property type="project" value="InterPro"/>
</dbReference>
<dbReference type="GO" id="GO:0005634">
    <property type="term" value="C:nucleus"/>
    <property type="evidence" value="ECO:0007669"/>
    <property type="project" value="UniProtKB-SubCell"/>
</dbReference>
<dbReference type="AlphaFoldDB" id="A0AAI8VSQ2"/>
<feature type="compositionally biased region" description="Basic and acidic residues" evidence="3">
    <location>
        <begin position="301"/>
        <end position="312"/>
    </location>
</feature>
<dbReference type="PANTHER" id="PTHR15074:SF0">
    <property type="entry name" value="METHYL-CPG-BINDING DOMAIN PROTEIN 4-LIKE PROTEIN"/>
    <property type="match status" value="1"/>
</dbReference>
<gene>
    <name evidence="5" type="ORF">KHLLAP_LOCUS13874</name>
</gene>
<dbReference type="InterPro" id="IPR045138">
    <property type="entry name" value="MeCP2/MBD4"/>
</dbReference>
<proteinExistence type="predicted"/>
<dbReference type="InterPro" id="IPR011257">
    <property type="entry name" value="DNA_glycosylase"/>
</dbReference>
<dbReference type="PANTHER" id="PTHR15074">
    <property type="entry name" value="METHYL-CPG-BINDING PROTEIN"/>
    <property type="match status" value="1"/>
</dbReference>
<dbReference type="Proteomes" id="UP001295740">
    <property type="component" value="Unassembled WGS sequence"/>
</dbReference>
<evidence type="ECO:0000256" key="2">
    <source>
        <dbReference type="ARBA" id="ARBA00023242"/>
    </source>
</evidence>
<dbReference type="Gene3D" id="1.10.340.30">
    <property type="entry name" value="Hypothetical protein, domain 2"/>
    <property type="match status" value="1"/>
</dbReference>
<evidence type="ECO:0000259" key="4">
    <source>
        <dbReference type="Pfam" id="PF00730"/>
    </source>
</evidence>
<feature type="region of interest" description="Disordered" evidence="3">
    <location>
        <begin position="493"/>
        <end position="513"/>
    </location>
</feature>
<sequence length="629" mass="69866">MDCLERTHHAGSASEREAMLADDYMFGFMVKDDVEREFLGHMAVHRGAPEEHMEVFIRHSLLRGIEQFEQMLRCALSLKEKASIENPLDGQDVLTYLGKIFPPPETATEETVEEPSLPAEEGIHTQKPNIGRKRKASSNQQQPGSKAAIKRSKKEKQSPFFLEPQAQSQSQQPSQGESPADKRMGKKARRRTRKARESAGATENTPQKSEPGPRFPVLQEAASWYRSDDNVVAPELAENDTQGSMSGPDDGVPDCTAREQVSDGAELDISPGGPHPSPMPPGMASAFLDTRDAALLAINEDEKPARADKLSESLDDALPPSPISQPLKQTPKRTAKSPYFNTPSTSSPRKPKSPRPPRGTVSCLPFPRLDAPRFGLFQEELADDPFRLLLAVTFLIRTTGRAAIPVFRQVMEKYPTPQDLVDADTDDIVATIRHLGLGVVRAATIQKYARIWLENPPRADVRYGVKNYPAPGDGASMRAGEVVVAAAAAAPEDQNGAGAPLHPHQTEETQDQDPRLSAWEIGHMTQGRYALDSWRIFCRDVLLQRAQDWQGAGREGEFQPEWMRVLPQDKELRAYLRWMYMLEGWQWDPRTGEKEVLSDQLRRAVQEGRVAWDDSGDLKILPVGLDVAG</sequence>
<name>A0AAI8VSQ2_9PEZI</name>
<evidence type="ECO:0000313" key="5">
    <source>
        <dbReference type="EMBL" id="CAJ2513406.1"/>
    </source>
</evidence>
<evidence type="ECO:0000256" key="3">
    <source>
        <dbReference type="SAM" id="MobiDB-lite"/>
    </source>
</evidence>
<accession>A0AAI8VSQ2</accession>